<dbReference type="InterPro" id="IPR019843">
    <property type="entry name" value="DNA_pol-X_BS"/>
</dbReference>
<dbReference type="GO" id="GO:0046872">
    <property type="term" value="F:metal ion binding"/>
    <property type="evidence" value="ECO:0007669"/>
    <property type="project" value="UniProtKB-UniRule"/>
</dbReference>
<dbReference type="PANTHER" id="PTHR11276">
    <property type="entry name" value="DNA POLYMERASE TYPE-X FAMILY MEMBER"/>
    <property type="match status" value="1"/>
</dbReference>
<dbReference type="GO" id="GO:0005634">
    <property type="term" value="C:nucleus"/>
    <property type="evidence" value="ECO:0007669"/>
    <property type="project" value="UniProtKB-SubCell"/>
</dbReference>
<keyword evidence="9 17" id="KW-0227">DNA damage</keyword>
<keyword evidence="7" id="KW-0235">DNA replication</keyword>
<evidence type="ECO:0000259" key="19">
    <source>
        <dbReference type="PROSITE" id="PS50172"/>
    </source>
</evidence>
<dbReference type="InterPro" id="IPR018944">
    <property type="entry name" value="DNA_pol_lambd_fingers_domain"/>
</dbReference>
<dbReference type="InterPro" id="IPR022312">
    <property type="entry name" value="DNA_pol_X"/>
</dbReference>
<keyword evidence="13" id="KW-0464">Manganese</keyword>
<keyword evidence="10 17" id="KW-0239">DNA-directed DNA polymerase</keyword>
<dbReference type="SUPFAM" id="SSF81585">
    <property type="entry name" value="PsbU/PolX domain-like"/>
    <property type="match status" value="1"/>
</dbReference>
<dbReference type="Gene3D" id="1.10.150.110">
    <property type="entry name" value="DNA polymerase beta, N-terminal domain-like"/>
    <property type="match status" value="1"/>
</dbReference>
<dbReference type="PRINTS" id="PR00869">
    <property type="entry name" value="DNAPOLX"/>
</dbReference>
<dbReference type="PRINTS" id="PR00870">
    <property type="entry name" value="DNAPOLXBETA"/>
</dbReference>
<keyword evidence="11" id="KW-0238">DNA-binding</keyword>
<evidence type="ECO:0000256" key="4">
    <source>
        <dbReference type="ARBA" id="ARBA00022634"/>
    </source>
</evidence>
<dbReference type="SUPFAM" id="SSF81301">
    <property type="entry name" value="Nucleotidyltransferase"/>
    <property type="match status" value="1"/>
</dbReference>
<evidence type="ECO:0000256" key="9">
    <source>
        <dbReference type="ARBA" id="ARBA00022763"/>
    </source>
</evidence>
<evidence type="ECO:0000256" key="18">
    <source>
        <dbReference type="SAM" id="MobiDB-lite"/>
    </source>
</evidence>
<dbReference type="FunFam" id="3.30.210.10:FF:000006">
    <property type="entry name" value="DNA polymerase"/>
    <property type="match status" value="1"/>
</dbReference>
<dbReference type="EC" id="2.7.7.7" evidence="17"/>
<keyword evidence="15 17" id="KW-0539">Nucleus</keyword>
<dbReference type="Pfam" id="PF10391">
    <property type="entry name" value="DNA_pol_lambd_f"/>
    <property type="match status" value="1"/>
</dbReference>
<comment type="similarity">
    <text evidence="3 17">Belongs to the DNA polymerase type-X family.</text>
</comment>
<dbReference type="SMART" id="SM00483">
    <property type="entry name" value="POLXc"/>
    <property type="match status" value="1"/>
</dbReference>
<reference evidence="20 21" key="1">
    <citation type="journal article" date="2019" name="Plant Biotechnol. J.">
        <title>The red bayberry genome and genetic basis of sex determination.</title>
        <authorList>
            <person name="Jia H.M."/>
            <person name="Jia H.J."/>
            <person name="Cai Q.L."/>
            <person name="Wang Y."/>
            <person name="Zhao H.B."/>
            <person name="Yang W.F."/>
            <person name="Wang G.Y."/>
            <person name="Li Y.H."/>
            <person name="Zhan D.L."/>
            <person name="Shen Y.T."/>
            <person name="Niu Q.F."/>
            <person name="Chang L."/>
            <person name="Qiu J."/>
            <person name="Zhao L."/>
            <person name="Xie H.B."/>
            <person name="Fu W.Y."/>
            <person name="Jin J."/>
            <person name="Li X.W."/>
            <person name="Jiao Y."/>
            <person name="Zhou C.C."/>
            <person name="Tu T."/>
            <person name="Chai C.Y."/>
            <person name="Gao J.L."/>
            <person name="Fan L.J."/>
            <person name="van de Weg E."/>
            <person name="Wang J.Y."/>
            <person name="Gao Z.S."/>
        </authorList>
    </citation>
    <scope>NUCLEOTIDE SEQUENCE [LARGE SCALE GENOMIC DNA]</scope>
    <source>
        <tissue evidence="20">Leaves</tissue>
    </source>
</reference>
<dbReference type="Pfam" id="PF14792">
    <property type="entry name" value="DNA_pol_B_palm"/>
    <property type="match status" value="1"/>
</dbReference>
<evidence type="ECO:0000256" key="14">
    <source>
        <dbReference type="ARBA" id="ARBA00023239"/>
    </source>
</evidence>
<feature type="domain" description="BRCT" evidence="19">
    <location>
        <begin position="14"/>
        <end position="108"/>
    </location>
</feature>
<dbReference type="SUPFAM" id="SSF52113">
    <property type="entry name" value="BRCT domain"/>
    <property type="match status" value="1"/>
</dbReference>
<dbReference type="CDD" id="cd00141">
    <property type="entry name" value="NT_POLXc"/>
    <property type="match status" value="1"/>
</dbReference>
<dbReference type="InterPro" id="IPR027421">
    <property type="entry name" value="DNA_pol_lamdba_lyase_dom_sf"/>
</dbReference>
<keyword evidence="4" id="KW-0237">DNA synthesis</keyword>
<evidence type="ECO:0000313" key="21">
    <source>
        <dbReference type="Proteomes" id="UP000516437"/>
    </source>
</evidence>
<dbReference type="InterPro" id="IPR029398">
    <property type="entry name" value="PolB_thumb"/>
</dbReference>
<evidence type="ECO:0000256" key="13">
    <source>
        <dbReference type="ARBA" id="ARBA00023211"/>
    </source>
</evidence>
<dbReference type="Gene3D" id="1.10.150.20">
    <property type="entry name" value="5' to 3' exonuclease, C-terminal subdomain"/>
    <property type="match status" value="1"/>
</dbReference>
<dbReference type="InterPro" id="IPR036420">
    <property type="entry name" value="BRCT_dom_sf"/>
</dbReference>
<dbReference type="FunFam" id="3.30.460.10:FF:000029">
    <property type="entry name" value="DNA polymerase"/>
    <property type="match status" value="1"/>
</dbReference>
<feature type="compositionally biased region" description="Polar residues" evidence="18">
    <location>
        <begin position="178"/>
        <end position="188"/>
    </location>
</feature>
<comment type="function">
    <text evidence="17">DNA polymerase that functions in several pathways of DNA repair. Involved in base excision repair (BER) responsible for repair of lesions that give rise to abasic (AP) sites in DNA. Also contributes to DNA double-strand break repair by non-homologous end joining and homologous recombination. Has both template-dependent and template-independent (terminal transferase) DNA polymerase activities. Has also a 5'-deoxyribose-5-phosphate lyase (dRP lyase) activity.</text>
</comment>
<dbReference type="InterPro" id="IPR002054">
    <property type="entry name" value="DNA-dir_DNA_pol_X"/>
</dbReference>
<evidence type="ECO:0000256" key="10">
    <source>
        <dbReference type="ARBA" id="ARBA00022932"/>
    </source>
</evidence>
<dbReference type="InterPro" id="IPR001357">
    <property type="entry name" value="BRCT_dom"/>
</dbReference>
<dbReference type="InterPro" id="IPR002008">
    <property type="entry name" value="DNA_pol_X_beta-like"/>
</dbReference>
<protein>
    <recommendedName>
        <fullName evidence="17">DNA polymerase</fullName>
        <ecNumber evidence="17">2.7.7.7</ecNumber>
    </recommendedName>
</protein>
<dbReference type="FunFam" id="1.10.150.110:FF:000006">
    <property type="entry name" value="DNA polymerase"/>
    <property type="match status" value="1"/>
</dbReference>
<evidence type="ECO:0000313" key="20">
    <source>
        <dbReference type="EMBL" id="KAB1207807.1"/>
    </source>
</evidence>
<evidence type="ECO:0000256" key="5">
    <source>
        <dbReference type="ARBA" id="ARBA00022679"/>
    </source>
</evidence>
<keyword evidence="6 17" id="KW-0548">Nucleotidyltransferase</keyword>
<evidence type="ECO:0000256" key="15">
    <source>
        <dbReference type="ARBA" id="ARBA00023242"/>
    </source>
</evidence>
<dbReference type="FunFam" id="3.40.50.10190:FF:000031">
    <property type="entry name" value="DNA polymerase"/>
    <property type="match status" value="1"/>
</dbReference>
<dbReference type="FunFam" id="1.10.150.20:FF:000010">
    <property type="entry name" value="DNA polymerase lambda"/>
    <property type="match status" value="1"/>
</dbReference>
<dbReference type="SUPFAM" id="SSF47802">
    <property type="entry name" value="DNA polymerase beta, N-terminal domain-like"/>
    <property type="match status" value="1"/>
</dbReference>
<keyword evidence="8" id="KW-0479">Metal-binding</keyword>
<comment type="caution">
    <text evidence="20">The sequence shown here is derived from an EMBL/GenBank/DDBJ whole genome shotgun (WGS) entry which is preliminary data.</text>
</comment>
<dbReference type="Gene3D" id="3.40.50.10190">
    <property type="entry name" value="BRCT domain"/>
    <property type="match status" value="1"/>
</dbReference>
<comment type="subcellular location">
    <subcellularLocation>
        <location evidence="2 17">Nucleus</location>
    </subcellularLocation>
</comment>
<keyword evidence="14" id="KW-0456">Lyase</keyword>
<evidence type="ECO:0000256" key="3">
    <source>
        <dbReference type="ARBA" id="ARBA00008323"/>
    </source>
</evidence>
<proteinExistence type="inferred from homology"/>
<dbReference type="Pfam" id="PF14791">
    <property type="entry name" value="DNA_pol_B_thumb"/>
    <property type="match status" value="1"/>
</dbReference>
<dbReference type="GO" id="GO:0003887">
    <property type="term" value="F:DNA-directed DNA polymerase activity"/>
    <property type="evidence" value="ECO:0007669"/>
    <property type="project" value="UniProtKB-UniRule"/>
</dbReference>
<evidence type="ECO:0000256" key="8">
    <source>
        <dbReference type="ARBA" id="ARBA00022723"/>
    </source>
</evidence>
<evidence type="ECO:0000256" key="6">
    <source>
        <dbReference type="ARBA" id="ARBA00022695"/>
    </source>
</evidence>
<dbReference type="PROSITE" id="PS50172">
    <property type="entry name" value="BRCT"/>
    <property type="match status" value="1"/>
</dbReference>
<dbReference type="Proteomes" id="UP000516437">
    <property type="component" value="Chromosome 7"/>
</dbReference>
<dbReference type="GO" id="GO:0006303">
    <property type="term" value="P:double-strand break repair via nonhomologous end joining"/>
    <property type="evidence" value="ECO:0007669"/>
    <property type="project" value="TreeGrafter"/>
</dbReference>
<dbReference type="Pfam" id="PF14716">
    <property type="entry name" value="HHH_8"/>
    <property type="match status" value="1"/>
</dbReference>
<dbReference type="PROSITE" id="PS00522">
    <property type="entry name" value="DNA_POLYMERASE_X"/>
    <property type="match status" value="1"/>
</dbReference>
<evidence type="ECO:0000256" key="2">
    <source>
        <dbReference type="ARBA" id="ARBA00004123"/>
    </source>
</evidence>
<dbReference type="InterPro" id="IPR043519">
    <property type="entry name" value="NT_sf"/>
</dbReference>
<dbReference type="PANTHER" id="PTHR11276:SF41">
    <property type="entry name" value="DNA POLYMERASE LAMBDA"/>
    <property type="match status" value="1"/>
</dbReference>
<comment type="cofactor">
    <cofactor evidence="1">
        <name>Mn(2+)</name>
        <dbReference type="ChEBI" id="CHEBI:29035"/>
    </cofactor>
</comment>
<dbReference type="Gene3D" id="3.30.460.10">
    <property type="entry name" value="Beta Polymerase, domain 2"/>
    <property type="match status" value="1"/>
</dbReference>
<keyword evidence="5 17" id="KW-0808">Transferase</keyword>
<comment type="catalytic activity">
    <reaction evidence="16 17">
        <text>DNA(n) + a 2'-deoxyribonucleoside 5'-triphosphate = DNA(n+1) + diphosphate</text>
        <dbReference type="Rhea" id="RHEA:22508"/>
        <dbReference type="Rhea" id="RHEA-COMP:17339"/>
        <dbReference type="Rhea" id="RHEA-COMP:17340"/>
        <dbReference type="ChEBI" id="CHEBI:33019"/>
        <dbReference type="ChEBI" id="CHEBI:61560"/>
        <dbReference type="ChEBI" id="CHEBI:173112"/>
        <dbReference type="EC" id="2.7.7.7"/>
    </reaction>
</comment>
<evidence type="ECO:0000256" key="16">
    <source>
        <dbReference type="ARBA" id="ARBA00049244"/>
    </source>
</evidence>
<evidence type="ECO:0000256" key="17">
    <source>
        <dbReference type="RuleBase" id="RU366014"/>
    </source>
</evidence>
<dbReference type="GO" id="GO:0003677">
    <property type="term" value="F:DNA binding"/>
    <property type="evidence" value="ECO:0007669"/>
    <property type="project" value="UniProtKB-UniRule"/>
</dbReference>
<dbReference type="Gene3D" id="3.30.210.10">
    <property type="entry name" value="DNA polymerase, thumb domain"/>
    <property type="match status" value="1"/>
</dbReference>
<dbReference type="GO" id="GO:0016829">
    <property type="term" value="F:lyase activity"/>
    <property type="evidence" value="ECO:0007669"/>
    <property type="project" value="UniProtKB-KW"/>
</dbReference>
<evidence type="ECO:0000256" key="7">
    <source>
        <dbReference type="ARBA" id="ARBA00022705"/>
    </source>
</evidence>
<dbReference type="GO" id="GO:0006260">
    <property type="term" value="P:DNA replication"/>
    <property type="evidence" value="ECO:0007669"/>
    <property type="project" value="UniProtKB-KW"/>
</dbReference>
<dbReference type="EMBL" id="RXIC02000025">
    <property type="protein sequence ID" value="KAB1207807.1"/>
    <property type="molecule type" value="Genomic_DNA"/>
</dbReference>
<organism evidence="20 21">
    <name type="scientific">Morella rubra</name>
    <name type="common">Chinese bayberry</name>
    <dbReference type="NCBI Taxonomy" id="262757"/>
    <lineage>
        <taxon>Eukaryota</taxon>
        <taxon>Viridiplantae</taxon>
        <taxon>Streptophyta</taxon>
        <taxon>Embryophyta</taxon>
        <taxon>Tracheophyta</taxon>
        <taxon>Spermatophyta</taxon>
        <taxon>Magnoliopsida</taxon>
        <taxon>eudicotyledons</taxon>
        <taxon>Gunneridae</taxon>
        <taxon>Pentapetalae</taxon>
        <taxon>rosids</taxon>
        <taxon>fabids</taxon>
        <taxon>Fagales</taxon>
        <taxon>Myricaceae</taxon>
        <taxon>Morella</taxon>
    </lineage>
</organism>
<gene>
    <name evidence="20" type="ORF">CJ030_MR7G024842</name>
</gene>
<dbReference type="InterPro" id="IPR010996">
    <property type="entry name" value="HHH_MUS81"/>
</dbReference>
<keyword evidence="12 17" id="KW-0234">DNA repair</keyword>
<evidence type="ECO:0000256" key="11">
    <source>
        <dbReference type="ARBA" id="ARBA00023125"/>
    </source>
</evidence>
<sequence length="543" mass="61139">MAPRPTKNRTPPSDPNGMFAGMVVLLVETGVQTRRLQIWKQKLVQMGAAIEDHLSKRITHVFAMNSEALLKQVAAERLRRFKGNVILYQWLEDSLRLGEKVSEDSYNLKVDPEGDNVPDKSLIPKETNGNTSSYEELLHSKKIRPSPHDSKSINAESDEDSKHNALYEAQCSPGGSGDSSPILSAGKSSPGTIDAFNKDVDALQTSLVYSPPDLNRNITEVFKKLIDIYRALGDDRRSFSYYKAIPVIEKLPFKIEGADQVKNLPSIGKSLQDHIQEIVTTGKLSKLEHFESDEKVKTITLFGEVWGIGPATALKLYEKGYRTLHDLKNEGSLKNSQRIGLKYFDDIKQRIPRHEVQEMELLLQRVGEDILPGMIIECGGSYRRGKASCGDLDIVITHPDGKSHRGFLSKFVKRLKDMKFLREDLVFSTHSEEGTDSGVDTYFGLFTYPGHELRHRIDFKVYPRDIHAFGLIAWTGNDVLNRRLRLLAESKGFRLDDTGLFPATHGSGGKRGTRASASLKFNTEKEVFNFLGFPWLEPHERNL</sequence>
<dbReference type="InterPro" id="IPR028207">
    <property type="entry name" value="DNA_pol_B_palm_palm"/>
</dbReference>
<name>A0A6A1V7L0_9ROSI</name>
<evidence type="ECO:0000256" key="12">
    <source>
        <dbReference type="ARBA" id="ARBA00023204"/>
    </source>
</evidence>
<dbReference type="OrthoDB" id="205514at2759"/>
<feature type="region of interest" description="Disordered" evidence="18">
    <location>
        <begin position="107"/>
        <end position="188"/>
    </location>
</feature>
<dbReference type="AlphaFoldDB" id="A0A6A1V7L0"/>
<keyword evidence="21" id="KW-1185">Reference proteome</keyword>
<accession>A0A6A1V7L0</accession>
<evidence type="ECO:0000256" key="1">
    <source>
        <dbReference type="ARBA" id="ARBA00001936"/>
    </source>
</evidence>
<dbReference type="InterPro" id="IPR037160">
    <property type="entry name" value="DNA_Pol_thumb_sf"/>
</dbReference>